<proteinExistence type="predicted"/>
<sequence>MMSVQDDFQPAQDTCREVDPSWSEETLPEQQDSERVVPMEKSGVYVDPMANLDSGRFQPGETVHMALIRDGVRTKGIFTIHKGRPSRSGYYEYQLAAGKGKLYNNGEWIRENKLKAESSAPKRG</sequence>
<accession>A0AAN6LY83</accession>
<gene>
    <name evidence="2" type="ORF">GRF29_103g1222665</name>
</gene>
<dbReference type="Proteomes" id="UP001280581">
    <property type="component" value="Unassembled WGS sequence"/>
</dbReference>
<protein>
    <submittedName>
        <fullName evidence="2">Uncharacterized protein</fullName>
    </submittedName>
</protein>
<comment type="caution">
    <text evidence="2">The sequence shown here is derived from an EMBL/GenBank/DDBJ whole genome shotgun (WGS) entry which is preliminary data.</text>
</comment>
<reference evidence="2 3" key="1">
    <citation type="submission" date="2021-02" db="EMBL/GenBank/DDBJ databases">
        <title>Genome assembly of Pseudopithomyces chartarum.</title>
        <authorList>
            <person name="Jauregui R."/>
            <person name="Singh J."/>
            <person name="Voisey C."/>
        </authorList>
    </citation>
    <scope>NUCLEOTIDE SEQUENCE [LARGE SCALE GENOMIC DNA]</scope>
    <source>
        <strain evidence="2 3">AGR01</strain>
    </source>
</reference>
<name>A0AAN6LY83_9PLEO</name>
<evidence type="ECO:0000256" key="1">
    <source>
        <dbReference type="SAM" id="MobiDB-lite"/>
    </source>
</evidence>
<keyword evidence="3" id="KW-1185">Reference proteome</keyword>
<dbReference type="EMBL" id="WVTA01000009">
    <property type="protein sequence ID" value="KAK3207504.1"/>
    <property type="molecule type" value="Genomic_DNA"/>
</dbReference>
<evidence type="ECO:0000313" key="3">
    <source>
        <dbReference type="Proteomes" id="UP001280581"/>
    </source>
</evidence>
<organism evidence="2 3">
    <name type="scientific">Pseudopithomyces chartarum</name>
    <dbReference type="NCBI Taxonomy" id="1892770"/>
    <lineage>
        <taxon>Eukaryota</taxon>
        <taxon>Fungi</taxon>
        <taxon>Dikarya</taxon>
        <taxon>Ascomycota</taxon>
        <taxon>Pezizomycotina</taxon>
        <taxon>Dothideomycetes</taxon>
        <taxon>Pleosporomycetidae</taxon>
        <taxon>Pleosporales</taxon>
        <taxon>Massarineae</taxon>
        <taxon>Didymosphaeriaceae</taxon>
        <taxon>Pseudopithomyces</taxon>
    </lineage>
</organism>
<feature type="region of interest" description="Disordered" evidence="1">
    <location>
        <begin position="1"/>
        <end position="36"/>
    </location>
</feature>
<evidence type="ECO:0000313" key="2">
    <source>
        <dbReference type="EMBL" id="KAK3207504.1"/>
    </source>
</evidence>
<dbReference type="AlphaFoldDB" id="A0AAN6LY83"/>